<dbReference type="InterPro" id="IPR018957">
    <property type="entry name" value="Znf_C3HC4_RING-type"/>
</dbReference>
<dbReference type="InterPro" id="IPR017907">
    <property type="entry name" value="Znf_RING_CS"/>
</dbReference>
<evidence type="ECO:0000256" key="3">
    <source>
        <dbReference type="ARBA" id="ARBA00022833"/>
    </source>
</evidence>
<sequence length="538" mass="60089">MHYSKTYDQLLLTLPLELRDNAIEYRKLKKLIHDIVSELESIGLSPSILQQLLQQQKNPDSKGKAKEASAPVEAANPLYPKVVYEFATDSDHIEPRLHFWIHSDVDQQSSPSSDACCQPVMQVDEFATAGTLVRGCLNPQSNLLYMLQRGSSIVNRESDFDEPGSVLDGGAHDLIINVTESGARELFVPLINDTAFYRLLSSALQSIADYLNTVQSEFTETLSALSRGISHSTGPLSSTSSFQPHSQSADAGAIRSPFFVSSRTSKSDLYAWREIFRIYVETEVFESMSERERGERTVEDSETRLKAFAERVTGQGLGDGRTLKLKESRAALDTFLRLNILLLNLKKFQRANAEATRKILKKHAKRTALPLPSLTVSPDPSQVPSSTSLVLRYDTSAFSLPGVVDSMTLVIPRNIASLPRTLVQAMSETLLPIIPHVDDYACLICTSIAFKPIRLFCGHLFCVRCLVKMQKRGKGNCPMCRAPTVLQADRSNVDWALLNFMQDWFPEESREKLRQNEREAAEEEMEELGLHSQGCVVC</sequence>
<dbReference type="Proteomes" id="UP000030671">
    <property type="component" value="Unassembled WGS sequence"/>
</dbReference>
<name>W4JP62_HETIT</name>
<organism evidence="7 8">
    <name type="scientific">Heterobasidion irregulare (strain TC 32-1)</name>
    <dbReference type="NCBI Taxonomy" id="747525"/>
    <lineage>
        <taxon>Eukaryota</taxon>
        <taxon>Fungi</taxon>
        <taxon>Dikarya</taxon>
        <taxon>Basidiomycota</taxon>
        <taxon>Agaricomycotina</taxon>
        <taxon>Agaricomycetes</taxon>
        <taxon>Russulales</taxon>
        <taxon>Bondarzewiaceae</taxon>
        <taxon>Heterobasidion</taxon>
        <taxon>Heterobasidion annosum species complex</taxon>
    </lineage>
</organism>
<dbReference type="PROSITE" id="PS00518">
    <property type="entry name" value="ZF_RING_1"/>
    <property type="match status" value="1"/>
</dbReference>
<feature type="domain" description="SPX" evidence="6">
    <location>
        <begin position="1"/>
        <end position="377"/>
    </location>
</feature>
<dbReference type="PANTHER" id="PTHR23327">
    <property type="entry name" value="RING FINGER PROTEIN 127"/>
    <property type="match status" value="1"/>
</dbReference>
<feature type="domain" description="RING-type" evidence="5">
    <location>
        <begin position="442"/>
        <end position="481"/>
    </location>
</feature>
<evidence type="ECO:0000256" key="2">
    <source>
        <dbReference type="ARBA" id="ARBA00022771"/>
    </source>
</evidence>
<evidence type="ECO:0000313" key="8">
    <source>
        <dbReference type="Proteomes" id="UP000030671"/>
    </source>
</evidence>
<accession>W4JP62</accession>
<dbReference type="InterPro" id="IPR013083">
    <property type="entry name" value="Znf_RING/FYVE/PHD"/>
</dbReference>
<dbReference type="SMART" id="SM00184">
    <property type="entry name" value="RING"/>
    <property type="match status" value="1"/>
</dbReference>
<dbReference type="SUPFAM" id="SSF57850">
    <property type="entry name" value="RING/U-box"/>
    <property type="match status" value="1"/>
</dbReference>
<protein>
    <recommendedName>
        <fullName evidence="9">RING-type domain-containing protein</fullName>
    </recommendedName>
</protein>
<dbReference type="InterPro" id="IPR004331">
    <property type="entry name" value="SPX_dom"/>
</dbReference>
<gene>
    <name evidence="7" type="ORF">HETIRDRAFT_437119</name>
</gene>
<keyword evidence="8" id="KW-1185">Reference proteome</keyword>
<keyword evidence="3" id="KW-0862">Zinc</keyword>
<dbReference type="Gene3D" id="3.30.40.10">
    <property type="entry name" value="Zinc/RING finger domain, C3HC4 (zinc finger)"/>
    <property type="match status" value="1"/>
</dbReference>
<keyword evidence="1" id="KW-0479">Metal-binding</keyword>
<dbReference type="AlphaFoldDB" id="W4JP62"/>
<dbReference type="HOGENOM" id="CLU_017137_2_1_1"/>
<dbReference type="STRING" id="747525.W4JP62"/>
<dbReference type="GeneID" id="20674932"/>
<dbReference type="Pfam" id="PF00097">
    <property type="entry name" value="zf-C3HC4"/>
    <property type="match status" value="1"/>
</dbReference>
<dbReference type="PROSITE" id="PS51382">
    <property type="entry name" value="SPX"/>
    <property type="match status" value="1"/>
</dbReference>
<dbReference type="GO" id="GO:0008270">
    <property type="term" value="F:zinc ion binding"/>
    <property type="evidence" value="ECO:0007669"/>
    <property type="project" value="UniProtKB-KW"/>
</dbReference>
<dbReference type="InterPro" id="IPR001841">
    <property type="entry name" value="Znf_RING"/>
</dbReference>
<dbReference type="KEGG" id="hir:HETIRDRAFT_437119"/>
<keyword evidence="2 4" id="KW-0863">Zinc-finger</keyword>
<evidence type="ECO:0000259" key="6">
    <source>
        <dbReference type="PROSITE" id="PS51382"/>
    </source>
</evidence>
<evidence type="ECO:0000259" key="5">
    <source>
        <dbReference type="PROSITE" id="PS50089"/>
    </source>
</evidence>
<evidence type="ECO:0000256" key="4">
    <source>
        <dbReference type="PROSITE-ProRule" id="PRU00175"/>
    </source>
</evidence>
<reference evidence="7 8" key="1">
    <citation type="journal article" date="2012" name="New Phytol.">
        <title>Insight into trade-off between wood decay and parasitism from the genome of a fungal forest pathogen.</title>
        <authorList>
            <person name="Olson A."/>
            <person name="Aerts A."/>
            <person name="Asiegbu F."/>
            <person name="Belbahri L."/>
            <person name="Bouzid O."/>
            <person name="Broberg A."/>
            <person name="Canback B."/>
            <person name="Coutinho P.M."/>
            <person name="Cullen D."/>
            <person name="Dalman K."/>
            <person name="Deflorio G."/>
            <person name="van Diepen L.T."/>
            <person name="Dunand C."/>
            <person name="Duplessis S."/>
            <person name="Durling M."/>
            <person name="Gonthier P."/>
            <person name="Grimwood J."/>
            <person name="Fossdal C.G."/>
            <person name="Hansson D."/>
            <person name="Henrissat B."/>
            <person name="Hietala A."/>
            <person name="Himmelstrand K."/>
            <person name="Hoffmeister D."/>
            <person name="Hogberg N."/>
            <person name="James T.Y."/>
            <person name="Karlsson M."/>
            <person name="Kohler A."/>
            <person name="Kues U."/>
            <person name="Lee Y.H."/>
            <person name="Lin Y.C."/>
            <person name="Lind M."/>
            <person name="Lindquist E."/>
            <person name="Lombard V."/>
            <person name="Lucas S."/>
            <person name="Lunden K."/>
            <person name="Morin E."/>
            <person name="Murat C."/>
            <person name="Park J."/>
            <person name="Raffaello T."/>
            <person name="Rouze P."/>
            <person name="Salamov A."/>
            <person name="Schmutz J."/>
            <person name="Solheim H."/>
            <person name="Stahlberg J."/>
            <person name="Velez H."/>
            <person name="de Vries R.P."/>
            <person name="Wiebenga A."/>
            <person name="Woodward S."/>
            <person name="Yakovlev I."/>
            <person name="Garbelotto M."/>
            <person name="Martin F."/>
            <person name="Grigoriev I.V."/>
            <person name="Stenlid J."/>
        </authorList>
    </citation>
    <scope>NUCLEOTIDE SEQUENCE [LARGE SCALE GENOMIC DNA]</scope>
    <source>
        <strain evidence="7 8">TC 32-1</strain>
    </source>
</reference>
<dbReference type="eggNOG" id="KOG4159">
    <property type="taxonomic scope" value="Eukaryota"/>
</dbReference>
<evidence type="ECO:0008006" key="9">
    <source>
        <dbReference type="Google" id="ProtNLM"/>
    </source>
</evidence>
<dbReference type="RefSeq" id="XP_009552775.1">
    <property type="nucleotide sequence ID" value="XM_009554480.1"/>
</dbReference>
<dbReference type="OrthoDB" id="5588846at2759"/>
<dbReference type="InParanoid" id="W4JP62"/>
<dbReference type="PROSITE" id="PS50089">
    <property type="entry name" value="ZF_RING_2"/>
    <property type="match status" value="1"/>
</dbReference>
<dbReference type="EMBL" id="KI925466">
    <property type="protein sequence ID" value="ETW75347.1"/>
    <property type="molecule type" value="Genomic_DNA"/>
</dbReference>
<evidence type="ECO:0000313" key="7">
    <source>
        <dbReference type="EMBL" id="ETW75347.1"/>
    </source>
</evidence>
<evidence type="ECO:0000256" key="1">
    <source>
        <dbReference type="ARBA" id="ARBA00022723"/>
    </source>
</evidence>
<dbReference type="PANTHER" id="PTHR23327:SF51">
    <property type="entry name" value="TRANSCRIPTIONAL REGULATOR OF YEAST FORM ADHERENCE 3"/>
    <property type="match status" value="1"/>
</dbReference>
<dbReference type="Pfam" id="PF03105">
    <property type="entry name" value="SPX"/>
    <property type="match status" value="1"/>
</dbReference>
<proteinExistence type="predicted"/>